<dbReference type="Gramene" id="TraesMAC5B03G03016540.1">
    <property type="protein sequence ID" value="TraesMAC5B03G03016540.1.CDS1"/>
    <property type="gene ID" value="TraesMAC5B03G03016540"/>
</dbReference>
<keyword evidence="2" id="KW-1185">Reference proteome</keyword>
<reference evidence="1" key="2">
    <citation type="submission" date="2018-10" db="UniProtKB">
        <authorList>
            <consortium name="EnsemblPlants"/>
        </authorList>
    </citation>
    <scope>IDENTIFICATION</scope>
</reference>
<dbReference type="Gramene" id="TraesSTA5B03G03010330.2">
    <property type="protein sequence ID" value="TraesSTA5B03G03010330.2.CDS1"/>
    <property type="gene ID" value="TraesSTA5B03G03010330"/>
</dbReference>
<dbReference type="Gramene" id="TraesSYM7B03G04000210.1">
    <property type="protein sequence ID" value="TraesSYM7B03G04000210.1.CDS1"/>
    <property type="gene ID" value="TraesSYM7B03G04000210"/>
</dbReference>
<dbReference type="Gramene" id="TraesCLE_scaffold_006385_01G000800.1">
    <property type="protein sequence ID" value="TraesCLE_scaffold_006385_01G000800.1"/>
    <property type="gene ID" value="TraesCLE_scaffold_006385_01G000800"/>
</dbReference>
<dbReference type="Gramene" id="TraesCS5B02G540600.1">
    <property type="protein sequence ID" value="TraesCS5B02G540600.1.cds1"/>
    <property type="gene ID" value="TraesCS5B02G540600"/>
</dbReference>
<proteinExistence type="predicted"/>
<dbReference type="Proteomes" id="UP000019116">
    <property type="component" value="Chromosome 5B"/>
</dbReference>
<dbReference type="AlphaFoldDB" id="A0A3B6LY49"/>
<dbReference type="STRING" id="4565.A0A3B6LY49"/>
<dbReference type="PaxDb" id="4565-Traes_5BL_E30DA0076.1"/>
<reference evidence="1" key="1">
    <citation type="submission" date="2018-08" db="EMBL/GenBank/DDBJ databases">
        <authorList>
            <person name="Rossello M."/>
        </authorList>
    </citation>
    <scope>NUCLEOTIDE SEQUENCE [LARGE SCALE GENOMIC DNA]</scope>
    <source>
        <strain evidence="1">cv. Chinese Spring</strain>
    </source>
</reference>
<dbReference type="Gene3D" id="1.10.510.10">
    <property type="entry name" value="Transferase(Phosphotransferase) domain 1"/>
    <property type="match status" value="1"/>
</dbReference>
<name>A0A3B6LY49_WHEAT</name>
<accession>A0A3B6LY49</accession>
<dbReference type="Gramene" id="TraesKAR5B01G0465290.1">
    <property type="protein sequence ID" value="cds.TraesKAR5B01G0465290.1"/>
    <property type="gene ID" value="TraesKAR5B01G0465290"/>
</dbReference>
<dbReference type="Gramene" id="TraesCAD_scaffold_008781_01G000800.1">
    <property type="protein sequence ID" value="TraesCAD_scaffold_008781_01G000800.1"/>
    <property type="gene ID" value="TraesCAD_scaffold_008781_01G000800"/>
</dbReference>
<evidence type="ECO:0008006" key="3">
    <source>
        <dbReference type="Google" id="ProtNLM"/>
    </source>
</evidence>
<evidence type="ECO:0000313" key="1">
    <source>
        <dbReference type="EnsemblPlants" id="TraesCS5B02G540600.1.cds1"/>
    </source>
</evidence>
<protein>
    <recommendedName>
        <fullName evidence="3">Serine-threonine/tyrosine-protein kinase catalytic domain-containing protein</fullName>
    </recommendedName>
</protein>
<dbReference type="EnsemblPlants" id="TraesCS5B02G540600.1">
    <property type="protein sequence ID" value="TraesCS5B02G540600.1.cds1"/>
    <property type="gene ID" value="TraesCS5B02G540600"/>
</dbReference>
<dbReference type="PANTHER" id="PTHR48055">
    <property type="entry name" value="LEUCINE-RICH REPEAT RECEPTOR PROTEIN KINASE EMS1"/>
    <property type="match status" value="1"/>
</dbReference>
<dbReference type="Gramene" id="TraesJUL5B03G03041510.1">
    <property type="protein sequence ID" value="TraesJUL5B03G03041510.1.CDS1"/>
    <property type="gene ID" value="TraesJUL5B03G03041510"/>
</dbReference>
<dbReference type="Gramene" id="TraesLAC5B03G02973750.1">
    <property type="protein sequence ID" value="TraesLAC5B03G02973750.1.CDS1"/>
    <property type="gene ID" value="TraesLAC5B03G02973750"/>
</dbReference>
<dbReference type="OMA" id="MLCGSIA"/>
<dbReference type="Gramene" id="TraesROB_scaffold_006015_01G000100.1">
    <property type="protein sequence ID" value="TraesROB_scaffold_006015_01G000100.1"/>
    <property type="gene ID" value="TraesROB_scaffold_006015_01G000100"/>
</dbReference>
<dbReference type="InterPro" id="IPR051564">
    <property type="entry name" value="LRR_receptor-like_kinase"/>
</dbReference>
<sequence>MLLEVFTGKRPTDVMFGAQLTLRQWAHRAFPTDLVQVVDGQLLHDSSISGCRLDYGFLASVFEVGLHCSSDSPDQRMTMHDVVVTLKKIKAEYTKLVAAMSTSATQ</sequence>
<dbReference type="Gramene" id="TraesLAC5B03G02973750.2">
    <property type="protein sequence ID" value="TraesLAC5B03G02973750.2.CDS1"/>
    <property type="gene ID" value="TraesLAC5B03G02973750"/>
</dbReference>
<evidence type="ECO:0000313" key="2">
    <source>
        <dbReference type="Proteomes" id="UP000019116"/>
    </source>
</evidence>
<dbReference type="Gramene" id="TraesSTA5B03G03010330.1">
    <property type="protein sequence ID" value="TraesSTA5B03G03010330.1.CDS1"/>
    <property type="gene ID" value="TraesSTA5B03G03010330"/>
</dbReference>
<dbReference type="OrthoDB" id="680062at2759"/>
<dbReference type="PANTHER" id="PTHR48055:SF57">
    <property type="entry name" value="PROTEIN KINASE DOMAIN-CONTAINING PROTEIN"/>
    <property type="match status" value="1"/>
</dbReference>
<dbReference type="Gramene" id="TraesWEE_scaffold_017800_01G000200.1">
    <property type="protein sequence ID" value="TraesWEE_scaffold_017800_01G000200.1"/>
    <property type="gene ID" value="TraesWEE_scaffold_017800_01G000200"/>
</dbReference>
<dbReference type="Gramene" id="TraesLDM5B03G03021750.1">
    <property type="protein sequence ID" value="TraesLDM5B03G03021750.1.CDS1"/>
    <property type="gene ID" value="TraesLDM5B03G03021750"/>
</dbReference>
<organism evidence="1">
    <name type="scientific">Triticum aestivum</name>
    <name type="common">Wheat</name>
    <dbReference type="NCBI Taxonomy" id="4565"/>
    <lineage>
        <taxon>Eukaryota</taxon>
        <taxon>Viridiplantae</taxon>
        <taxon>Streptophyta</taxon>
        <taxon>Embryophyta</taxon>
        <taxon>Tracheophyta</taxon>
        <taxon>Spermatophyta</taxon>
        <taxon>Magnoliopsida</taxon>
        <taxon>Liliopsida</taxon>
        <taxon>Poales</taxon>
        <taxon>Poaceae</taxon>
        <taxon>BOP clade</taxon>
        <taxon>Pooideae</taxon>
        <taxon>Triticodae</taxon>
        <taxon>Triticeae</taxon>
        <taxon>Triticinae</taxon>
        <taxon>Triticum</taxon>
    </lineage>
</organism>
<dbReference type="SMR" id="A0A3B6LY49"/>
<dbReference type="Gramene" id="TraesCS5B03G1334600.1">
    <property type="protein sequence ID" value="TraesCS5B03G1334600.1.CDS1"/>
    <property type="gene ID" value="TraesCS5B03G1334600"/>
</dbReference>